<accession>A0ABS4P594</accession>
<dbReference type="Pfam" id="PF10142">
    <property type="entry name" value="PhoPQ_related"/>
    <property type="match status" value="1"/>
</dbReference>
<sequence length="493" mass="55601">MLSARCALSVALFMISATSTAADLQTICPENKDFNYVLSCYRQKLESLPLNYKLIKTEQLDKVELRRYQLTSQSWPEDKSAQTAWQHEVDIYIPQHPLSSRALVFINNGINHNINDAAPELPSDMSEASLASLSRQTQTIVISLSNIPNQYLTLPGDNTARREDDLVAVSWSQFLQDPENNTEMPLHIPMTAAVSQSMSLAVRELTSWHIDKFIVAGISKRGWTTWLTLLSDSRVDAIVPMVFDLPDIRPALTHMYHSYGNNWPAAFYPYYMQNIDTKIATASFARLMKILDPMQYSGNDFFPRLSVAKYIINASGDDFYVPDNTRFYYDHLPGVKSLRVVANSGHYDIKKYAESSLAAFTNRLQHNKALPVINTQQQKQKLLISFSEKPETIKRWSAVNLNARDFRYACGIRYTSAPIKVSDNIEVTLNRPQQGWEASYVEATFSDGYVATTRVYITPDEEYPTTAPTCLSLPGRGLGDGSLSNGKRALKSE</sequence>
<name>A0ABS4P594_9GAMM</name>
<keyword evidence="3" id="KW-1185">Reference proteome</keyword>
<dbReference type="EMBL" id="JAGGMQ010000001">
    <property type="protein sequence ID" value="MBP2167796.1"/>
    <property type="molecule type" value="Genomic_DNA"/>
</dbReference>
<evidence type="ECO:0000256" key="1">
    <source>
        <dbReference type="SAM" id="SignalP"/>
    </source>
</evidence>
<dbReference type="PANTHER" id="PTHR31497:SF0">
    <property type="entry name" value="AUTOCRINE PROLIFERATION REPRESSOR PROTEIN A"/>
    <property type="match status" value="1"/>
</dbReference>
<evidence type="ECO:0000313" key="3">
    <source>
        <dbReference type="Proteomes" id="UP001195624"/>
    </source>
</evidence>
<reference evidence="2 3" key="1">
    <citation type="submission" date="2021-03" db="EMBL/GenBank/DDBJ databases">
        <authorList>
            <person name="D'Agostino P."/>
            <person name="Huntemann M."/>
            <person name="Clum A."/>
            <person name="Spunde A."/>
            <person name="Palaniappan K."/>
            <person name="Ritter S."/>
            <person name="Mikhailova N."/>
            <person name="Chen I.-M."/>
            <person name="Stamatis D."/>
            <person name="Reddy T."/>
            <person name="O'Malley R."/>
            <person name="Daum C."/>
            <person name="Shapiro N."/>
            <person name="Ivanova N."/>
            <person name="Kyrpides N."/>
            <person name="Woyke T."/>
        </authorList>
    </citation>
    <scope>NUCLEOTIDE SEQUENCE [LARGE SCALE GENOMIC DNA]</scope>
    <source>
        <strain evidence="2 3">WS4403</strain>
    </source>
</reference>
<organism evidence="2 3">
    <name type="scientific">Winslowiella toletana</name>
    <dbReference type="NCBI Taxonomy" id="92490"/>
    <lineage>
        <taxon>Bacteria</taxon>
        <taxon>Pseudomonadati</taxon>
        <taxon>Pseudomonadota</taxon>
        <taxon>Gammaproteobacteria</taxon>
        <taxon>Enterobacterales</taxon>
        <taxon>Erwiniaceae</taxon>
        <taxon>Winslowiella</taxon>
    </lineage>
</organism>
<dbReference type="PIRSF" id="PIRSF014728">
    <property type="entry name" value="PqaA"/>
    <property type="match status" value="1"/>
</dbReference>
<dbReference type="SUPFAM" id="SSF53474">
    <property type="entry name" value="alpha/beta-Hydrolases"/>
    <property type="match status" value="1"/>
</dbReference>
<protein>
    <submittedName>
        <fullName evidence="2">PhoPQ-activated pathogenicity-related protein</fullName>
    </submittedName>
</protein>
<dbReference type="Gene3D" id="3.40.50.1820">
    <property type="entry name" value="alpha/beta hydrolase"/>
    <property type="match status" value="1"/>
</dbReference>
<gene>
    <name evidence="2" type="ORF">J2125_000988</name>
</gene>
<comment type="caution">
    <text evidence="2">The sequence shown here is derived from an EMBL/GenBank/DDBJ whole genome shotgun (WGS) entry which is preliminary data.</text>
</comment>
<dbReference type="Proteomes" id="UP001195624">
    <property type="component" value="Unassembled WGS sequence"/>
</dbReference>
<dbReference type="RefSeq" id="WP_017803271.1">
    <property type="nucleotide sequence ID" value="NZ_JAGGMQ010000001.1"/>
</dbReference>
<feature type="signal peptide" evidence="1">
    <location>
        <begin position="1"/>
        <end position="21"/>
    </location>
</feature>
<dbReference type="InterPro" id="IPR009199">
    <property type="entry name" value="PhoPQ-act_pathogen-rel_PqaA"/>
</dbReference>
<evidence type="ECO:0000313" key="2">
    <source>
        <dbReference type="EMBL" id="MBP2167796.1"/>
    </source>
</evidence>
<dbReference type="InterPro" id="IPR029058">
    <property type="entry name" value="AB_hydrolase_fold"/>
</dbReference>
<reference evidence="3" key="2">
    <citation type="submission" date="2023-07" db="EMBL/GenBank/DDBJ databases">
        <title>Genome mining of underrepresented organisms for secondary metabolites.</title>
        <authorList>
            <person name="D'Agostino P.M."/>
        </authorList>
    </citation>
    <scope>NUCLEOTIDE SEQUENCE [LARGE SCALE GENOMIC DNA]</scope>
    <source>
        <strain evidence="3">WS4403</strain>
    </source>
</reference>
<proteinExistence type="predicted"/>
<feature type="chain" id="PRO_5047251455" evidence="1">
    <location>
        <begin position="22"/>
        <end position="493"/>
    </location>
</feature>
<dbReference type="PANTHER" id="PTHR31497">
    <property type="entry name" value="AUTOCRINE PROLIFERATION REPRESSOR PROTEIN A"/>
    <property type="match status" value="1"/>
</dbReference>
<keyword evidence="1" id="KW-0732">Signal</keyword>